<proteinExistence type="predicted"/>
<protein>
    <submittedName>
        <fullName evidence="2">Uncharacterized protein</fullName>
    </submittedName>
</protein>
<keyword evidence="1" id="KW-0812">Transmembrane</keyword>
<dbReference type="AlphaFoldDB" id="A0A7S2Q4F7"/>
<name>A0A7S2Q4F7_9STRA</name>
<gene>
    <name evidence="2" type="ORF">SMAR0320_LOCUS23962</name>
</gene>
<organism evidence="2">
    <name type="scientific">Skeletonema marinoi</name>
    <dbReference type="NCBI Taxonomy" id="267567"/>
    <lineage>
        <taxon>Eukaryota</taxon>
        <taxon>Sar</taxon>
        <taxon>Stramenopiles</taxon>
        <taxon>Ochrophyta</taxon>
        <taxon>Bacillariophyta</taxon>
        <taxon>Coscinodiscophyceae</taxon>
        <taxon>Thalassiosirophycidae</taxon>
        <taxon>Thalassiosirales</taxon>
        <taxon>Skeletonemataceae</taxon>
        <taxon>Skeletonema</taxon>
        <taxon>Skeletonema marinoi-dohrnii complex</taxon>
    </lineage>
</organism>
<keyword evidence="1" id="KW-1133">Transmembrane helix</keyword>
<keyword evidence="1" id="KW-0472">Membrane</keyword>
<evidence type="ECO:0000256" key="1">
    <source>
        <dbReference type="SAM" id="Phobius"/>
    </source>
</evidence>
<evidence type="ECO:0000313" key="2">
    <source>
        <dbReference type="EMBL" id="CAD9632522.1"/>
    </source>
</evidence>
<sequence length="156" mass="16519">MANYINNHSIDDKNEASNSKEAGVEIIPIEADEAEDSEAAVADPKCSKTNKGLITACGLVLAAVGVVSYVASSSASSNTTTTNFIRSSQMQNQQQGDLDFDYVGDGWCLDGSVPVSTFPFVGYRYQVSAEECGEVCSECPGKGQEGLVLRGFQMAI</sequence>
<dbReference type="EMBL" id="HBGZ01033442">
    <property type="protein sequence ID" value="CAD9632522.1"/>
    <property type="molecule type" value="Transcribed_RNA"/>
</dbReference>
<reference evidence="2" key="1">
    <citation type="submission" date="2021-01" db="EMBL/GenBank/DDBJ databases">
        <authorList>
            <person name="Corre E."/>
            <person name="Pelletier E."/>
            <person name="Niang G."/>
            <person name="Scheremetjew M."/>
            <person name="Finn R."/>
            <person name="Kale V."/>
            <person name="Holt S."/>
            <person name="Cochrane G."/>
            <person name="Meng A."/>
            <person name="Brown T."/>
            <person name="Cohen L."/>
        </authorList>
    </citation>
    <scope>NUCLEOTIDE SEQUENCE</scope>
    <source>
        <strain evidence="2">SM1012Den-03</strain>
    </source>
</reference>
<accession>A0A7S2Q4F7</accession>
<feature type="transmembrane region" description="Helical" evidence="1">
    <location>
        <begin position="53"/>
        <end position="71"/>
    </location>
</feature>